<dbReference type="InterPro" id="IPR007459">
    <property type="entry name" value="DNA_pol3_chi"/>
</dbReference>
<dbReference type="STRING" id="1429043.X474_02235"/>
<dbReference type="FunCoup" id="A0A0D2GLM2">
    <property type="interactions" value="80"/>
</dbReference>
<accession>A0A0D2GLM2</accession>
<dbReference type="SUPFAM" id="SSF102400">
    <property type="entry name" value="DNA polymerase III chi subunit"/>
    <property type="match status" value="1"/>
</dbReference>
<reference evidence="1 2" key="1">
    <citation type="submission" date="2013-11" db="EMBL/GenBank/DDBJ databases">
        <title>Metagenomic analysis of a methanogenic consortium involved in long chain n-alkane degradation.</title>
        <authorList>
            <person name="Davidova I.A."/>
            <person name="Callaghan A.V."/>
            <person name="Wawrik B."/>
            <person name="Pruitt S."/>
            <person name="Marks C."/>
            <person name="Duncan K.E."/>
            <person name="Suflita J.M."/>
        </authorList>
    </citation>
    <scope>NUCLEOTIDE SEQUENCE [LARGE SCALE GENOMIC DNA]</scope>
    <source>
        <strain evidence="1 2">SPR</strain>
    </source>
</reference>
<dbReference type="Pfam" id="PF04364">
    <property type="entry name" value="DNA_pol3_chi"/>
    <property type="match status" value="1"/>
</dbReference>
<dbReference type="PANTHER" id="PTHR38767">
    <property type="entry name" value="DNA POLYMERASE III SUBUNIT CHI"/>
    <property type="match status" value="1"/>
</dbReference>
<dbReference type="GO" id="GO:0003887">
    <property type="term" value="F:DNA-directed DNA polymerase activity"/>
    <property type="evidence" value="ECO:0007669"/>
    <property type="project" value="InterPro"/>
</dbReference>
<keyword evidence="2" id="KW-1185">Reference proteome</keyword>
<dbReference type="EMBL" id="AZAC01000002">
    <property type="protein sequence ID" value="KIX15552.1"/>
    <property type="molecule type" value="Genomic_DNA"/>
</dbReference>
<evidence type="ECO:0000313" key="2">
    <source>
        <dbReference type="Proteomes" id="UP000032233"/>
    </source>
</evidence>
<dbReference type="Proteomes" id="UP000032233">
    <property type="component" value="Unassembled WGS sequence"/>
</dbReference>
<dbReference type="InParanoid" id="A0A0D2GLM2"/>
<name>A0A0D2GLM2_9BACT</name>
<sequence length="149" mass="16709">MFVMDAVRHEFVNLAKVGLAPEKACARLAASLQAGGERVLILCADETQAREMDRLLWEFDPVSFVPHGLMTEEGAEQEPVLICFGEASNRNQAEILISLYIPELPFTGGFKHVIQFVPAEDGPELKKARDRYRELKNSGMQLMHTTHLN</sequence>
<proteinExistence type="predicted"/>
<comment type="caution">
    <text evidence="1">The sequence shown here is derived from an EMBL/GenBank/DDBJ whole genome shotgun (WGS) entry which is preliminary data.</text>
</comment>
<dbReference type="GO" id="GO:0006260">
    <property type="term" value="P:DNA replication"/>
    <property type="evidence" value="ECO:0007669"/>
    <property type="project" value="InterPro"/>
</dbReference>
<dbReference type="InterPro" id="IPR036768">
    <property type="entry name" value="PolIII_chi_sf"/>
</dbReference>
<dbReference type="GO" id="GO:0003677">
    <property type="term" value="F:DNA binding"/>
    <property type="evidence" value="ECO:0007669"/>
    <property type="project" value="InterPro"/>
</dbReference>
<gene>
    <name evidence="1" type="ORF">X474_02235</name>
</gene>
<dbReference type="GO" id="GO:0032298">
    <property type="term" value="P:positive regulation of DNA-templated DNA replication initiation"/>
    <property type="evidence" value="ECO:0007669"/>
    <property type="project" value="TreeGrafter"/>
</dbReference>
<protein>
    <submittedName>
        <fullName evidence="1">DNA polymerase III subunit chi</fullName>
    </submittedName>
</protein>
<evidence type="ECO:0000313" key="1">
    <source>
        <dbReference type="EMBL" id="KIX15552.1"/>
    </source>
</evidence>
<dbReference type="AlphaFoldDB" id="A0A0D2GLM2"/>
<dbReference type="Gene3D" id="3.40.50.10110">
    <property type="entry name" value="DNA polymerase III subunit chi"/>
    <property type="match status" value="1"/>
</dbReference>
<organism evidence="1 2">
    <name type="scientific">Dethiosulfatarculus sandiegensis</name>
    <dbReference type="NCBI Taxonomy" id="1429043"/>
    <lineage>
        <taxon>Bacteria</taxon>
        <taxon>Pseudomonadati</taxon>
        <taxon>Thermodesulfobacteriota</taxon>
        <taxon>Desulfarculia</taxon>
        <taxon>Desulfarculales</taxon>
        <taxon>Desulfarculaceae</taxon>
        <taxon>Dethiosulfatarculus</taxon>
    </lineage>
</organism>
<dbReference type="PANTHER" id="PTHR38767:SF1">
    <property type="entry name" value="DNA POLYMERASE III SUBUNIT CHI"/>
    <property type="match status" value="1"/>
</dbReference>